<dbReference type="OMA" id="IRTHMMQ"/>
<dbReference type="InterPro" id="IPR027095">
    <property type="entry name" value="Golgin-45"/>
</dbReference>
<reference evidence="3" key="1">
    <citation type="submission" date="2022-11" db="UniProtKB">
        <authorList>
            <consortium name="EnsemblMetazoa"/>
        </authorList>
    </citation>
    <scope>IDENTIFICATION</scope>
</reference>
<proteinExistence type="predicted"/>
<dbReference type="GeneID" id="119723705"/>
<sequence>MDQRNLDNIIFSHGQSINRDGTSPAFPRLEGDGKENATSSSEPAGIATATPRLTRPAFFDGKNRNSTDVALVERNRQRDVRPQSPSPLGGTSVFGNGRQDVCAKLEEAIKENEKLKEQVSKLEVEMRGLKDEKAEMVSEAAVQNQVNKDLKKLLVASMGADLQAQLEHLSTERAQLGQDLENTIATLAEERETLERVNIQCDVWRSKFLGSRLQVDEAVSSRTRLDMVLQEACFALRKILEERDEIRSHMMHTQRLLHYLSNALQRSHSLSEEAKTSSNVLTLALLNEQVSSMISKHLLGDVGHSQPKTTSQFDFVEWTSAEMLAKDILLNREPALKLERMHTLPSSASTAYIPPSSSSLPAASGPVPKTNVAQRFHPQTKYENLTINCCKYCTGDIKLV</sequence>
<dbReference type="Proteomes" id="UP000887568">
    <property type="component" value="Unplaced"/>
</dbReference>
<dbReference type="RefSeq" id="XP_038050428.1">
    <property type="nucleotide sequence ID" value="XM_038194500.1"/>
</dbReference>
<dbReference type="PANTHER" id="PTHR13066">
    <property type="entry name" value="BASIC LEUCINE ZIPPER NUCLEAR FACTOR 1 BLZF1 PROTEIN"/>
    <property type="match status" value="1"/>
</dbReference>
<evidence type="ECO:0000256" key="1">
    <source>
        <dbReference type="SAM" id="Coils"/>
    </source>
</evidence>
<protein>
    <recommendedName>
        <fullName evidence="5">Golgin-45</fullName>
    </recommendedName>
</protein>
<name>A0A913ZF59_PATMI</name>
<evidence type="ECO:0000313" key="4">
    <source>
        <dbReference type="Proteomes" id="UP000887568"/>
    </source>
</evidence>
<organism evidence="3 4">
    <name type="scientific">Patiria miniata</name>
    <name type="common">Bat star</name>
    <name type="synonym">Asterina miniata</name>
    <dbReference type="NCBI Taxonomy" id="46514"/>
    <lineage>
        <taxon>Eukaryota</taxon>
        <taxon>Metazoa</taxon>
        <taxon>Echinodermata</taxon>
        <taxon>Eleutherozoa</taxon>
        <taxon>Asterozoa</taxon>
        <taxon>Asteroidea</taxon>
        <taxon>Valvatacea</taxon>
        <taxon>Valvatida</taxon>
        <taxon>Asterinidae</taxon>
        <taxon>Patiria</taxon>
    </lineage>
</organism>
<feature type="compositionally biased region" description="Basic and acidic residues" evidence="2">
    <location>
        <begin position="61"/>
        <end position="81"/>
    </location>
</feature>
<dbReference type="PANTHER" id="PTHR13066:SF2">
    <property type="entry name" value="GOLGIN-45"/>
    <property type="match status" value="1"/>
</dbReference>
<evidence type="ECO:0008006" key="5">
    <source>
        <dbReference type="Google" id="ProtNLM"/>
    </source>
</evidence>
<keyword evidence="4" id="KW-1185">Reference proteome</keyword>
<dbReference type="OrthoDB" id="5959043at2759"/>
<feature type="region of interest" description="Disordered" evidence="2">
    <location>
        <begin position="1"/>
        <end position="96"/>
    </location>
</feature>
<dbReference type="GO" id="GO:0000139">
    <property type="term" value="C:Golgi membrane"/>
    <property type="evidence" value="ECO:0007669"/>
    <property type="project" value="TreeGrafter"/>
</dbReference>
<dbReference type="AlphaFoldDB" id="A0A913ZF59"/>
<evidence type="ECO:0000256" key="2">
    <source>
        <dbReference type="SAM" id="MobiDB-lite"/>
    </source>
</evidence>
<dbReference type="GO" id="GO:0007030">
    <property type="term" value="P:Golgi organization"/>
    <property type="evidence" value="ECO:0007669"/>
    <property type="project" value="InterPro"/>
</dbReference>
<feature type="coiled-coil region" evidence="1">
    <location>
        <begin position="98"/>
        <end position="139"/>
    </location>
</feature>
<evidence type="ECO:0000313" key="3">
    <source>
        <dbReference type="EnsemblMetazoa" id="XP_038050428.1"/>
    </source>
</evidence>
<dbReference type="EnsemblMetazoa" id="XM_038194500.1">
    <property type="protein sequence ID" value="XP_038050428.1"/>
    <property type="gene ID" value="LOC119723705"/>
</dbReference>
<keyword evidence="1" id="KW-0175">Coiled coil</keyword>
<dbReference type="GO" id="GO:0043001">
    <property type="term" value="P:Golgi to plasma membrane protein transport"/>
    <property type="evidence" value="ECO:0007669"/>
    <property type="project" value="InterPro"/>
</dbReference>
<accession>A0A913ZF59</accession>